<dbReference type="InterPro" id="IPR029017">
    <property type="entry name" value="Enolase-like_N"/>
</dbReference>
<protein>
    <submittedName>
        <fullName evidence="5">Mandelate racemase</fullName>
    </submittedName>
</protein>
<evidence type="ECO:0000313" key="5">
    <source>
        <dbReference type="EMBL" id="KPH75722.1"/>
    </source>
</evidence>
<gene>
    <name evidence="5" type="ORF">AE618_23925</name>
</gene>
<accession>A0A0N1EYV1</accession>
<dbReference type="PANTHER" id="PTHR13794:SF58">
    <property type="entry name" value="MITOCHONDRIAL ENOLASE SUPERFAMILY MEMBER 1"/>
    <property type="match status" value="1"/>
</dbReference>
<evidence type="ECO:0000259" key="4">
    <source>
        <dbReference type="SMART" id="SM00922"/>
    </source>
</evidence>
<dbReference type="PATRIC" id="fig|1526658.3.peg.2964"/>
<dbReference type="OrthoDB" id="9802699at2"/>
<dbReference type="InterPro" id="IPR036849">
    <property type="entry name" value="Enolase-like_C_sf"/>
</dbReference>
<dbReference type="GO" id="GO:0016836">
    <property type="term" value="F:hydro-lyase activity"/>
    <property type="evidence" value="ECO:0007669"/>
    <property type="project" value="TreeGrafter"/>
</dbReference>
<evidence type="ECO:0000256" key="2">
    <source>
        <dbReference type="ARBA" id="ARBA00022723"/>
    </source>
</evidence>
<dbReference type="SFLD" id="SFLDS00001">
    <property type="entry name" value="Enolase"/>
    <property type="match status" value="1"/>
</dbReference>
<dbReference type="GO" id="GO:0000287">
    <property type="term" value="F:magnesium ion binding"/>
    <property type="evidence" value="ECO:0007669"/>
    <property type="project" value="UniProtKB-ARBA"/>
</dbReference>
<comment type="cofactor">
    <cofactor evidence="1">
        <name>Mg(2+)</name>
        <dbReference type="ChEBI" id="CHEBI:18420"/>
    </cofactor>
</comment>
<dbReference type="InterPro" id="IPR046945">
    <property type="entry name" value="RHMD-like"/>
</dbReference>
<keyword evidence="2" id="KW-0479">Metal-binding</keyword>
<keyword evidence="3" id="KW-0460">Magnesium</keyword>
<dbReference type="EMBL" id="LGSZ01000077">
    <property type="protein sequence ID" value="KPH75722.1"/>
    <property type="molecule type" value="Genomic_DNA"/>
</dbReference>
<dbReference type="InterPro" id="IPR018110">
    <property type="entry name" value="Mandel_Rmase/mucon_lact_enz_CS"/>
</dbReference>
<evidence type="ECO:0000256" key="1">
    <source>
        <dbReference type="ARBA" id="ARBA00001946"/>
    </source>
</evidence>
<dbReference type="Pfam" id="PF02746">
    <property type="entry name" value="MR_MLE_N"/>
    <property type="match status" value="1"/>
</dbReference>
<evidence type="ECO:0000313" key="6">
    <source>
        <dbReference type="Proteomes" id="UP000037822"/>
    </source>
</evidence>
<dbReference type="AlphaFoldDB" id="A0A0N1EYV1"/>
<sequence length="372" mass="40628">MRIASIEPFILHIPVTGGSIADSTHRISHWGVVGAKIVTEDGLEGYGFTGTHADLPSDRLITACIRDCYAPLLIGEDAFEISRLWLKIARHPPLQWVGRAGITQLALAAVDVALWDLKAKKAGVPLWHLLGGATKPRLEAYNTDIGWLSIPKDQLVDGCRMAVERDGFHRIKVKVGHADIGIDIGRLEAVRQAVGSHVSLAIDGNGKWDLPTCKRFCARAEPLDIFWFEEPLWYDDVGSHAALARSTSIPVALGEQLYSLDAFRAFIAADAIHYVQPDVTRLGGITEYIQVAELALASRLPVAPHAGEMSQVHVHLAYWHQATPVLEYIPWIKDAFVEPANVVDGCFLKPQQPGAGTTPTAEAITRFAKPLA</sequence>
<dbReference type="Gene3D" id="3.30.390.10">
    <property type="entry name" value="Enolase-like, N-terminal domain"/>
    <property type="match status" value="1"/>
</dbReference>
<dbReference type="SUPFAM" id="SSF54826">
    <property type="entry name" value="Enolase N-terminal domain-like"/>
    <property type="match status" value="1"/>
</dbReference>
<dbReference type="CDD" id="cd03316">
    <property type="entry name" value="MR_like"/>
    <property type="match status" value="1"/>
</dbReference>
<feature type="domain" description="Mandelate racemase/muconate lactonizing enzyme C-terminal" evidence="4">
    <location>
        <begin position="152"/>
        <end position="250"/>
    </location>
</feature>
<keyword evidence="6" id="KW-1185">Reference proteome</keyword>
<dbReference type="PROSITE" id="PS00908">
    <property type="entry name" value="MR_MLE_1"/>
    <property type="match status" value="1"/>
</dbReference>
<dbReference type="SUPFAM" id="SSF51604">
    <property type="entry name" value="Enolase C-terminal domain-like"/>
    <property type="match status" value="1"/>
</dbReference>
<dbReference type="Gene3D" id="3.20.20.120">
    <property type="entry name" value="Enolase-like C-terminal domain"/>
    <property type="match status" value="1"/>
</dbReference>
<proteinExistence type="predicted"/>
<evidence type="ECO:0000256" key="3">
    <source>
        <dbReference type="ARBA" id="ARBA00022842"/>
    </source>
</evidence>
<dbReference type="PANTHER" id="PTHR13794">
    <property type="entry name" value="ENOLASE SUPERFAMILY, MANDELATE RACEMASE"/>
    <property type="match status" value="1"/>
</dbReference>
<dbReference type="InterPro" id="IPR013341">
    <property type="entry name" value="Mandelate_racemase_N_dom"/>
</dbReference>
<dbReference type="InterPro" id="IPR029065">
    <property type="entry name" value="Enolase_C-like"/>
</dbReference>
<comment type="caution">
    <text evidence="5">The sequence shown here is derived from an EMBL/GenBank/DDBJ whole genome shotgun (WGS) entry which is preliminary data.</text>
</comment>
<dbReference type="GO" id="GO:0016052">
    <property type="term" value="P:carbohydrate catabolic process"/>
    <property type="evidence" value="ECO:0007669"/>
    <property type="project" value="TreeGrafter"/>
</dbReference>
<dbReference type="RefSeq" id="WP_054211573.1">
    <property type="nucleotide sequence ID" value="NZ_LGSZ01000077.1"/>
</dbReference>
<dbReference type="SMART" id="SM00922">
    <property type="entry name" value="MR_MLE"/>
    <property type="match status" value="1"/>
</dbReference>
<dbReference type="GO" id="GO:0009063">
    <property type="term" value="P:amino acid catabolic process"/>
    <property type="evidence" value="ECO:0007669"/>
    <property type="project" value="InterPro"/>
</dbReference>
<dbReference type="SFLD" id="SFLDG00179">
    <property type="entry name" value="mandelate_racemase"/>
    <property type="match status" value="1"/>
</dbReference>
<reference evidence="5 6" key="1">
    <citation type="submission" date="2015-07" db="EMBL/GenBank/DDBJ databases">
        <title>Whole genome sequencing of Bosea vaviloviae isolated from cave pool.</title>
        <authorList>
            <person name="Tan N.E.H."/>
            <person name="Lee Y.P."/>
            <person name="Gan H.M."/>
            <person name="Barton H."/>
            <person name="Savka M.A."/>
        </authorList>
    </citation>
    <scope>NUCLEOTIDE SEQUENCE [LARGE SCALE GENOMIC DNA]</scope>
    <source>
        <strain evidence="5 6">SD260</strain>
    </source>
</reference>
<dbReference type="Pfam" id="PF13378">
    <property type="entry name" value="MR_MLE_C"/>
    <property type="match status" value="1"/>
</dbReference>
<name>A0A0N1EYV1_9HYPH</name>
<organism evidence="5 6">
    <name type="scientific">Bosea vaviloviae</name>
    <dbReference type="NCBI Taxonomy" id="1526658"/>
    <lineage>
        <taxon>Bacteria</taxon>
        <taxon>Pseudomonadati</taxon>
        <taxon>Pseudomonadota</taxon>
        <taxon>Alphaproteobacteria</taxon>
        <taxon>Hyphomicrobiales</taxon>
        <taxon>Boseaceae</taxon>
        <taxon>Bosea</taxon>
    </lineage>
</organism>
<dbReference type="InterPro" id="IPR013342">
    <property type="entry name" value="Mandelate_racemase_C"/>
</dbReference>
<dbReference type="Proteomes" id="UP000037822">
    <property type="component" value="Unassembled WGS sequence"/>
</dbReference>